<accession>A0A3A4S8D3</accession>
<dbReference type="AlphaFoldDB" id="A0A3A4S8D3"/>
<evidence type="ECO:0000313" key="2">
    <source>
        <dbReference type="EMBL" id="RJP81523.1"/>
    </source>
</evidence>
<evidence type="ECO:0000256" key="1">
    <source>
        <dbReference type="SAM" id="Phobius"/>
    </source>
</evidence>
<feature type="transmembrane region" description="Helical" evidence="1">
    <location>
        <begin position="17"/>
        <end position="40"/>
    </location>
</feature>
<reference evidence="3" key="1">
    <citation type="submission" date="2018-02" db="EMBL/GenBank/DDBJ databases">
        <authorList>
            <person name="Handem S."/>
        </authorList>
    </citation>
    <scope>NUCLEOTIDE SEQUENCE [LARGE SCALE GENOMIC DNA]</scope>
    <source>
        <strain evidence="3">Spain939</strain>
    </source>
</reference>
<keyword evidence="1" id="KW-1133">Transmembrane helix</keyword>
<gene>
    <name evidence="2" type="ORF">C5O68_07075</name>
</gene>
<dbReference type="Proteomes" id="UP000266144">
    <property type="component" value="Unassembled WGS sequence"/>
</dbReference>
<sequence length="95" mass="10957">MSDIQVNIPGECLYDKVFVLSFIIYNISINLNIVNGIFYIQAKKDSITFEWKAKEQTRKLAIDSSKPCFEVVDIVKGNKNRTNRSGQSNRFLTMF</sequence>
<organism evidence="2 3">
    <name type="scientific">Streptococcus pseudopneumoniae</name>
    <dbReference type="NCBI Taxonomy" id="257758"/>
    <lineage>
        <taxon>Bacteria</taxon>
        <taxon>Bacillati</taxon>
        <taxon>Bacillota</taxon>
        <taxon>Bacilli</taxon>
        <taxon>Lactobacillales</taxon>
        <taxon>Streptococcaceae</taxon>
        <taxon>Streptococcus</taxon>
    </lineage>
</organism>
<name>A0A3A4S8D3_9STRE</name>
<protein>
    <submittedName>
        <fullName evidence="2">Uncharacterized protein</fullName>
    </submittedName>
</protein>
<dbReference type="EMBL" id="PTQV01000039">
    <property type="protein sequence ID" value="RJP81523.1"/>
    <property type="molecule type" value="Genomic_DNA"/>
</dbReference>
<proteinExistence type="predicted"/>
<comment type="caution">
    <text evidence="2">The sequence shown here is derived from an EMBL/GenBank/DDBJ whole genome shotgun (WGS) entry which is preliminary data.</text>
</comment>
<evidence type="ECO:0000313" key="3">
    <source>
        <dbReference type="Proteomes" id="UP000266144"/>
    </source>
</evidence>
<keyword evidence="1" id="KW-0812">Transmembrane</keyword>
<keyword evidence="1" id="KW-0472">Membrane</keyword>